<evidence type="ECO:0000313" key="1">
    <source>
        <dbReference type="Proteomes" id="UP000887565"/>
    </source>
</evidence>
<dbReference type="AlphaFoldDB" id="A0A915JKK7"/>
<dbReference type="Proteomes" id="UP000887565">
    <property type="component" value="Unplaced"/>
</dbReference>
<proteinExistence type="predicted"/>
<protein>
    <submittedName>
        <fullName evidence="2">Uncharacterized protein</fullName>
    </submittedName>
</protein>
<dbReference type="WBParaSite" id="nRc.2.0.1.t26729-RA">
    <property type="protein sequence ID" value="nRc.2.0.1.t26729-RA"/>
    <property type="gene ID" value="nRc.2.0.1.g26729"/>
</dbReference>
<organism evidence="1 2">
    <name type="scientific">Romanomermis culicivorax</name>
    <name type="common">Nematode worm</name>
    <dbReference type="NCBI Taxonomy" id="13658"/>
    <lineage>
        <taxon>Eukaryota</taxon>
        <taxon>Metazoa</taxon>
        <taxon>Ecdysozoa</taxon>
        <taxon>Nematoda</taxon>
        <taxon>Enoplea</taxon>
        <taxon>Dorylaimia</taxon>
        <taxon>Mermithida</taxon>
        <taxon>Mermithoidea</taxon>
        <taxon>Mermithidae</taxon>
        <taxon>Romanomermis</taxon>
    </lineage>
</organism>
<reference evidence="2" key="1">
    <citation type="submission" date="2022-11" db="UniProtKB">
        <authorList>
            <consortium name="WormBaseParasite"/>
        </authorList>
    </citation>
    <scope>IDENTIFICATION</scope>
</reference>
<keyword evidence="1" id="KW-1185">Reference proteome</keyword>
<evidence type="ECO:0000313" key="2">
    <source>
        <dbReference type="WBParaSite" id="nRc.2.0.1.t26729-RA"/>
    </source>
</evidence>
<accession>A0A915JKK7</accession>
<sequence>MLDGLIYSKIEQCPHGQCEILRVQIGVHYQAKLSVYAGRVQNASGAHPECEKHNIPTIKLTGETSARDVMNQLRACSCCVRRCLPCMLGELSRSKFARRAEVL</sequence>
<name>A0A915JKK7_ROMCU</name>